<comment type="pathway">
    <text evidence="4 11">Purine metabolism; AMP biosynthesis via salvage pathway; AMP from adenine: step 1/1.</text>
</comment>
<dbReference type="HAMAP" id="MF_00004">
    <property type="entry name" value="Aden_phosphoribosyltr"/>
    <property type="match status" value="1"/>
</dbReference>
<dbReference type="GO" id="GO:0044209">
    <property type="term" value="P:AMP salvage"/>
    <property type="evidence" value="ECO:0007669"/>
    <property type="project" value="UniProtKB-UniRule"/>
</dbReference>
<evidence type="ECO:0000259" key="12">
    <source>
        <dbReference type="Pfam" id="PF00156"/>
    </source>
</evidence>
<dbReference type="NCBIfam" id="TIGR01090">
    <property type="entry name" value="apt"/>
    <property type="match status" value="1"/>
</dbReference>
<dbReference type="EMBL" id="VBPB01000057">
    <property type="protein sequence ID" value="TMQ73601.1"/>
    <property type="molecule type" value="Genomic_DNA"/>
</dbReference>
<comment type="catalytic activity">
    <reaction evidence="1 11">
        <text>AMP + diphosphate = 5-phospho-alpha-D-ribose 1-diphosphate + adenine</text>
        <dbReference type="Rhea" id="RHEA:16609"/>
        <dbReference type="ChEBI" id="CHEBI:16708"/>
        <dbReference type="ChEBI" id="CHEBI:33019"/>
        <dbReference type="ChEBI" id="CHEBI:58017"/>
        <dbReference type="ChEBI" id="CHEBI:456215"/>
        <dbReference type="EC" id="2.4.2.7"/>
    </reaction>
</comment>
<proteinExistence type="inferred from homology"/>
<evidence type="ECO:0000256" key="5">
    <source>
        <dbReference type="ARBA" id="ARBA00008391"/>
    </source>
</evidence>
<keyword evidence="7 11" id="KW-0963">Cytoplasm</keyword>
<dbReference type="GO" id="GO:0003999">
    <property type="term" value="F:adenine phosphoribosyltransferase activity"/>
    <property type="evidence" value="ECO:0007669"/>
    <property type="project" value="UniProtKB-UniRule"/>
</dbReference>
<evidence type="ECO:0000256" key="10">
    <source>
        <dbReference type="ARBA" id="ARBA00022726"/>
    </source>
</evidence>
<evidence type="ECO:0000313" key="13">
    <source>
        <dbReference type="EMBL" id="TMQ73601.1"/>
    </source>
</evidence>
<dbReference type="PANTHER" id="PTHR32315:SF3">
    <property type="entry name" value="ADENINE PHOSPHORIBOSYLTRANSFERASE"/>
    <property type="match status" value="1"/>
</dbReference>
<dbReference type="GO" id="GO:0002055">
    <property type="term" value="F:adenine binding"/>
    <property type="evidence" value="ECO:0007669"/>
    <property type="project" value="TreeGrafter"/>
</dbReference>
<comment type="similarity">
    <text evidence="5 11">Belongs to the purine/pyrimidine phosphoribosyltransferase family.</text>
</comment>
<keyword evidence="9 11" id="KW-0808">Transferase</keyword>
<feature type="domain" description="Phosphoribosyltransferase" evidence="12">
    <location>
        <begin position="32"/>
        <end position="147"/>
    </location>
</feature>
<dbReference type="GO" id="GO:0005737">
    <property type="term" value="C:cytoplasm"/>
    <property type="evidence" value="ECO:0007669"/>
    <property type="project" value="UniProtKB-SubCell"/>
</dbReference>
<dbReference type="EC" id="2.4.2.7" evidence="6 11"/>
<comment type="subcellular location">
    <subcellularLocation>
        <location evidence="3 11">Cytoplasm</location>
    </subcellularLocation>
</comment>
<reference evidence="13 14" key="1">
    <citation type="journal article" date="2019" name="Nat. Microbiol.">
        <title>Mediterranean grassland soil C-N compound turnover is dependent on rainfall and depth, and is mediated by genomically divergent microorganisms.</title>
        <authorList>
            <person name="Diamond S."/>
            <person name="Andeer P.F."/>
            <person name="Li Z."/>
            <person name="Crits-Christoph A."/>
            <person name="Burstein D."/>
            <person name="Anantharaman K."/>
            <person name="Lane K.R."/>
            <person name="Thomas B.C."/>
            <person name="Pan C."/>
            <person name="Northen T.R."/>
            <person name="Banfield J.F."/>
        </authorList>
    </citation>
    <scope>NUCLEOTIDE SEQUENCE [LARGE SCALE GENOMIC DNA]</scope>
    <source>
        <strain evidence="13">WS_11</strain>
    </source>
</reference>
<organism evidence="13 14">
    <name type="scientific">Eiseniibacteriota bacterium</name>
    <dbReference type="NCBI Taxonomy" id="2212470"/>
    <lineage>
        <taxon>Bacteria</taxon>
        <taxon>Candidatus Eiseniibacteriota</taxon>
    </lineage>
</organism>
<name>A0A538UCG5_UNCEI</name>
<dbReference type="Pfam" id="PF00156">
    <property type="entry name" value="Pribosyltran"/>
    <property type="match status" value="1"/>
</dbReference>
<dbReference type="FunFam" id="3.40.50.2020:FF:000021">
    <property type="entry name" value="Adenine phosphoribosyltransferase"/>
    <property type="match status" value="1"/>
</dbReference>
<evidence type="ECO:0000256" key="7">
    <source>
        <dbReference type="ARBA" id="ARBA00022490"/>
    </source>
</evidence>
<dbReference type="Proteomes" id="UP000319771">
    <property type="component" value="Unassembled WGS sequence"/>
</dbReference>
<dbReference type="GO" id="GO:0006166">
    <property type="term" value="P:purine ribonucleoside salvage"/>
    <property type="evidence" value="ECO:0007669"/>
    <property type="project" value="UniProtKB-UniRule"/>
</dbReference>
<dbReference type="SUPFAM" id="SSF53271">
    <property type="entry name" value="PRTase-like"/>
    <property type="match status" value="1"/>
</dbReference>
<dbReference type="GO" id="GO:0016208">
    <property type="term" value="F:AMP binding"/>
    <property type="evidence" value="ECO:0007669"/>
    <property type="project" value="TreeGrafter"/>
</dbReference>
<evidence type="ECO:0000256" key="1">
    <source>
        <dbReference type="ARBA" id="ARBA00000868"/>
    </source>
</evidence>
<dbReference type="NCBIfam" id="NF002634">
    <property type="entry name" value="PRK02304.1-3"/>
    <property type="match status" value="1"/>
</dbReference>
<dbReference type="GO" id="GO:0006168">
    <property type="term" value="P:adenine salvage"/>
    <property type="evidence" value="ECO:0007669"/>
    <property type="project" value="InterPro"/>
</dbReference>
<evidence type="ECO:0000256" key="4">
    <source>
        <dbReference type="ARBA" id="ARBA00004659"/>
    </source>
</evidence>
<dbReference type="AlphaFoldDB" id="A0A538UCG5"/>
<evidence type="ECO:0000256" key="11">
    <source>
        <dbReference type="HAMAP-Rule" id="MF_00004"/>
    </source>
</evidence>
<dbReference type="InterPro" id="IPR029057">
    <property type="entry name" value="PRTase-like"/>
</dbReference>
<sequence length="184" mass="19651">MTDLSRFIRDVPDFPRKGIIFKDITPLLSDPAALAESIRRLAERVEKPDAVVAIESRGFVFGTGLALHWGVPLVPARKFGKLPGKTVREVYSLEYGEDTLELHADALKPGQRVVVVDDLLATGGTAAATARLVEQLEARVLGFLFLIELTGLGGRQALGAHPAEALLAYEVVGEGPRGASAAGR</sequence>
<accession>A0A538UCG5</accession>
<dbReference type="Gene3D" id="3.40.50.2020">
    <property type="match status" value="1"/>
</dbReference>
<evidence type="ECO:0000313" key="14">
    <source>
        <dbReference type="Proteomes" id="UP000319771"/>
    </source>
</evidence>
<keyword evidence="8 11" id="KW-0328">Glycosyltransferase</keyword>
<comment type="caution">
    <text evidence="13">The sequence shown here is derived from an EMBL/GenBank/DDBJ whole genome shotgun (WGS) entry which is preliminary data.</text>
</comment>
<gene>
    <name evidence="11" type="primary">apt</name>
    <name evidence="13" type="ORF">E6K81_03920</name>
</gene>
<comment type="function">
    <text evidence="2 11">Catalyzes a salvage reaction resulting in the formation of AMP, that is energically less costly than de novo synthesis.</text>
</comment>
<evidence type="ECO:0000256" key="3">
    <source>
        <dbReference type="ARBA" id="ARBA00004496"/>
    </source>
</evidence>
<dbReference type="UniPathway" id="UPA00588">
    <property type="reaction ID" value="UER00646"/>
</dbReference>
<protein>
    <recommendedName>
        <fullName evidence="6 11">Adenine phosphoribosyltransferase</fullName>
        <shortName evidence="11">APRT</shortName>
        <ecNumber evidence="6 11">2.4.2.7</ecNumber>
    </recommendedName>
</protein>
<evidence type="ECO:0000256" key="8">
    <source>
        <dbReference type="ARBA" id="ARBA00022676"/>
    </source>
</evidence>
<dbReference type="CDD" id="cd06223">
    <property type="entry name" value="PRTases_typeI"/>
    <property type="match status" value="1"/>
</dbReference>
<dbReference type="InterPro" id="IPR005764">
    <property type="entry name" value="Ade_phspho_trans"/>
</dbReference>
<keyword evidence="10 11" id="KW-0660">Purine salvage</keyword>
<dbReference type="InterPro" id="IPR000836">
    <property type="entry name" value="PRTase_dom"/>
</dbReference>
<comment type="subunit">
    <text evidence="11">Homodimer.</text>
</comment>
<dbReference type="NCBIfam" id="NF002636">
    <property type="entry name" value="PRK02304.1-5"/>
    <property type="match status" value="1"/>
</dbReference>
<evidence type="ECO:0000256" key="9">
    <source>
        <dbReference type="ARBA" id="ARBA00022679"/>
    </source>
</evidence>
<evidence type="ECO:0000256" key="6">
    <source>
        <dbReference type="ARBA" id="ARBA00011893"/>
    </source>
</evidence>
<dbReference type="InterPro" id="IPR050054">
    <property type="entry name" value="UPRTase/APRTase"/>
</dbReference>
<dbReference type="PANTHER" id="PTHR32315">
    <property type="entry name" value="ADENINE PHOSPHORIBOSYLTRANSFERASE"/>
    <property type="match status" value="1"/>
</dbReference>
<evidence type="ECO:0000256" key="2">
    <source>
        <dbReference type="ARBA" id="ARBA00003968"/>
    </source>
</evidence>